<dbReference type="EMBL" id="CP016172">
    <property type="protein sequence ID" value="ANN80630.1"/>
    <property type="molecule type" value="Genomic_DNA"/>
</dbReference>
<keyword evidence="1 2" id="KW-0238">DNA-binding</keyword>
<dbReference type="GO" id="GO:0003700">
    <property type="term" value="F:DNA-binding transcription factor activity"/>
    <property type="evidence" value="ECO:0007669"/>
    <property type="project" value="TreeGrafter"/>
</dbReference>
<dbReference type="Proteomes" id="UP000091926">
    <property type="component" value="Chromosome"/>
</dbReference>
<sequence>MASATQPPRQTPVAAAKKPRLRAEEREQQILHGAIRYFSEKGFAGHTRELSQRLGITQPLLYRYFKSKQDLIDKVYLHVFMGRWQPQWVTLLQDRAVPLAERLVRFYREYARATYQPEWIRIYMFAGLESSGLNRRYLQLLKKELLIPCCLELRDYCGVREDAPVSEQEIEFYWTLHDGLFYTAIRETIYQSPMEVDFDDKVRYAVDNFLAGARAVYPRLIQEQHDAARARVPARRPAGGRA</sequence>
<evidence type="ECO:0000256" key="1">
    <source>
        <dbReference type="ARBA" id="ARBA00023125"/>
    </source>
</evidence>
<dbReference type="Pfam" id="PF00440">
    <property type="entry name" value="TetR_N"/>
    <property type="match status" value="1"/>
</dbReference>
<name>A0A193GL89_9BORD</name>
<organism evidence="5 6">
    <name type="scientific">Bordetella flabilis</name>
    <dbReference type="NCBI Taxonomy" id="463014"/>
    <lineage>
        <taxon>Bacteria</taxon>
        <taxon>Pseudomonadati</taxon>
        <taxon>Pseudomonadota</taxon>
        <taxon>Betaproteobacteria</taxon>
        <taxon>Burkholderiales</taxon>
        <taxon>Alcaligenaceae</taxon>
        <taxon>Bordetella</taxon>
    </lineage>
</organism>
<dbReference type="OrthoDB" id="9816320at2"/>
<evidence type="ECO:0000259" key="4">
    <source>
        <dbReference type="PROSITE" id="PS50977"/>
    </source>
</evidence>
<feature type="DNA-binding region" description="H-T-H motif" evidence="2">
    <location>
        <begin position="46"/>
        <end position="65"/>
    </location>
</feature>
<dbReference type="PRINTS" id="PR00455">
    <property type="entry name" value="HTHTETR"/>
</dbReference>
<dbReference type="InterPro" id="IPR050109">
    <property type="entry name" value="HTH-type_TetR-like_transc_reg"/>
</dbReference>
<reference evidence="5 6" key="1">
    <citation type="submission" date="2016-06" db="EMBL/GenBank/DDBJ databases">
        <title>Complete genome sequences of Bordetella bronchialis and Bordetella flabilis.</title>
        <authorList>
            <person name="LiPuma J.J."/>
            <person name="Spilker T."/>
        </authorList>
    </citation>
    <scope>NUCLEOTIDE SEQUENCE [LARGE SCALE GENOMIC DNA]</scope>
    <source>
        <strain evidence="5 6">AU10664</strain>
    </source>
</reference>
<dbReference type="PANTHER" id="PTHR30055:SF181">
    <property type="entry name" value="BLR6905 PROTEIN"/>
    <property type="match status" value="1"/>
</dbReference>
<dbReference type="AlphaFoldDB" id="A0A193GL89"/>
<dbReference type="PROSITE" id="PS50977">
    <property type="entry name" value="HTH_TETR_2"/>
    <property type="match status" value="1"/>
</dbReference>
<dbReference type="RefSeq" id="WP_066665577.1">
    <property type="nucleotide sequence ID" value="NZ_CBCSCL010000013.1"/>
</dbReference>
<dbReference type="KEGG" id="bfz:BAU07_19635"/>
<dbReference type="GO" id="GO:0000976">
    <property type="term" value="F:transcription cis-regulatory region binding"/>
    <property type="evidence" value="ECO:0007669"/>
    <property type="project" value="TreeGrafter"/>
</dbReference>
<dbReference type="SUPFAM" id="SSF46689">
    <property type="entry name" value="Homeodomain-like"/>
    <property type="match status" value="1"/>
</dbReference>
<feature type="domain" description="HTH tetR-type" evidence="4">
    <location>
        <begin position="24"/>
        <end position="83"/>
    </location>
</feature>
<protein>
    <recommendedName>
        <fullName evidence="4">HTH tetR-type domain-containing protein</fullName>
    </recommendedName>
</protein>
<feature type="region of interest" description="Disordered" evidence="3">
    <location>
        <begin position="1"/>
        <end position="20"/>
    </location>
</feature>
<dbReference type="PANTHER" id="PTHR30055">
    <property type="entry name" value="HTH-TYPE TRANSCRIPTIONAL REGULATOR RUTR"/>
    <property type="match status" value="1"/>
</dbReference>
<accession>A0A193GL89</accession>
<dbReference type="InterPro" id="IPR009057">
    <property type="entry name" value="Homeodomain-like_sf"/>
</dbReference>
<proteinExistence type="predicted"/>
<dbReference type="InterPro" id="IPR001647">
    <property type="entry name" value="HTH_TetR"/>
</dbReference>
<evidence type="ECO:0000313" key="5">
    <source>
        <dbReference type="EMBL" id="ANN80630.1"/>
    </source>
</evidence>
<evidence type="ECO:0000313" key="6">
    <source>
        <dbReference type="Proteomes" id="UP000091926"/>
    </source>
</evidence>
<keyword evidence="6" id="KW-1185">Reference proteome</keyword>
<evidence type="ECO:0000256" key="2">
    <source>
        <dbReference type="PROSITE-ProRule" id="PRU00335"/>
    </source>
</evidence>
<dbReference type="STRING" id="463014.BAU07_19635"/>
<gene>
    <name evidence="5" type="ORF">BAU07_19635</name>
</gene>
<evidence type="ECO:0000256" key="3">
    <source>
        <dbReference type="SAM" id="MobiDB-lite"/>
    </source>
</evidence>
<dbReference type="Gene3D" id="1.10.357.10">
    <property type="entry name" value="Tetracycline Repressor, domain 2"/>
    <property type="match status" value="1"/>
</dbReference>